<dbReference type="GO" id="GO:0006260">
    <property type="term" value="P:DNA replication"/>
    <property type="evidence" value="ECO:0007669"/>
    <property type="project" value="UniProtKB-KW"/>
</dbReference>
<evidence type="ECO:0000256" key="6">
    <source>
        <dbReference type="ARBA" id="ARBA00022723"/>
    </source>
</evidence>
<keyword evidence="8 15" id="KW-0862">Zinc</keyword>
<dbReference type="InterPro" id="IPR013840">
    <property type="entry name" value="DNAligase_N"/>
</dbReference>
<comment type="cofactor">
    <cofactor evidence="15">
        <name>Mg(2+)</name>
        <dbReference type="ChEBI" id="CHEBI:18420"/>
    </cofactor>
    <cofactor evidence="15">
        <name>Mn(2+)</name>
        <dbReference type="ChEBI" id="CHEBI:29035"/>
    </cofactor>
</comment>
<dbReference type="RefSeq" id="WP_186833446.1">
    <property type="nucleotide sequence ID" value="NZ_JAEQMG010000041.1"/>
</dbReference>
<dbReference type="InterPro" id="IPR036420">
    <property type="entry name" value="BRCT_dom_sf"/>
</dbReference>
<keyword evidence="19" id="KW-1185">Reference proteome</keyword>
<dbReference type="FunFam" id="1.10.287.610:FF:000002">
    <property type="entry name" value="DNA ligase"/>
    <property type="match status" value="1"/>
</dbReference>
<dbReference type="Gene3D" id="6.20.10.30">
    <property type="match status" value="1"/>
</dbReference>
<dbReference type="SUPFAM" id="SSF50249">
    <property type="entry name" value="Nucleic acid-binding proteins"/>
    <property type="match status" value="1"/>
</dbReference>
<dbReference type="Gene3D" id="3.40.50.10190">
    <property type="entry name" value="BRCT domain"/>
    <property type="match status" value="1"/>
</dbReference>
<comment type="catalytic activity">
    <reaction evidence="13 15 16">
        <text>NAD(+) + (deoxyribonucleotide)n-3'-hydroxyl + 5'-phospho-(deoxyribonucleotide)m = (deoxyribonucleotide)n+m + AMP + beta-nicotinamide D-nucleotide.</text>
        <dbReference type="EC" id="6.5.1.2"/>
    </reaction>
</comment>
<dbReference type="AlphaFoldDB" id="A0A934TYQ9"/>
<keyword evidence="5 15" id="KW-0235">DNA replication</keyword>
<dbReference type="InterPro" id="IPR041663">
    <property type="entry name" value="DisA/LigA_HHH"/>
</dbReference>
<evidence type="ECO:0000256" key="4">
    <source>
        <dbReference type="ARBA" id="ARBA00022598"/>
    </source>
</evidence>
<keyword evidence="9 15" id="KW-0460">Magnesium</keyword>
<dbReference type="InterPro" id="IPR018239">
    <property type="entry name" value="DNA_ligase_AS"/>
</dbReference>
<dbReference type="SMART" id="SM00278">
    <property type="entry name" value="HhH1"/>
    <property type="match status" value="4"/>
</dbReference>
<dbReference type="InterPro" id="IPR001679">
    <property type="entry name" value="DNA_ligase"/>
</dbReference>
<dbReference type="InterPro" id="IPR003583">
    <property type="entry name" value="Hlx-hairpin-Hlx_DNA-bd_motif"/>
</dbReference>
<keyword evidence="6 15" id="KW-0479">Metal-binding</keyword>
<dbReference type="InterPro" id="IPR004149">
    <property type="entry name" value="Znf_DNAligase_C4"/>
</dbReference>
<accession>A0A934TYQ9</accession>
<keyword evidence="7 15" id="KW-0227">DNA damage</keyword>
<comment type="caution">
    <text evidence="18">The sequence shown here is derived from an EMBL/GenBank/DDBJ whole genome shotgun (WGS) entry which is preliminary data.</text>
</comment>
<dbReference type="CDD" id="cd00114">
    <property type="entry name" value="LIGANc"/>
    <property type="match status" value="1"/>
</dbReference>
<name>A0A934TYQ9_9FIRM</name>
<dbReference type="GO" id="GO:0003677">
    <property type="term" value="F:DNA binding"/>
    <property type="evidence" value="ECO:0007669"/>
    <property type="project" value="InterPro"/>
</dbReference>
<dbReference type="InterPro" id="IPR012340">
    <property type="entry name" value="NA-bd_OB-fold"/>
</dbReference>
<keyword evidence="4 15" id="KW-0436">Ligase</keyword>
<dbReference type="GO" id="GO:0003911">
    <property type="term" value="F:DNA ligase (NAD+) activity"/>
    <property type="evidence" value="ECO:0007669"/>
    <property type="project" value="UniProtKB-UniRule"/>
</dbReference>
<dbReference type="PANTHER" id="PTHR23389:SF9">
    <property type="entry name" value="DNA LIGASE"/>
    <property type="match status" value="1"/>
</dbReference>
<dbReference type="SMART" id="SM00532">
    <property type="entry name" value="LIGANc"/>
    <property type="match status" value="1"/>
</dbReference>
<evidence type="ECO:0000256" key="10">
    <source>
        <dbReference type="ARBA" id="ARBA00023027"/>
    </source>
</evidence>
<evidence type="ECO:0000256" key="5">
    <source>
        <dbReference type="ARBA" id="ARBA00022705"/>
    </source>
</evidence>
<dbReference type="EC" id="6.5.1.2" evidence="2 15"/>
<evidence type="ECO:0000313" key="19">
    <source>
        <dbReference type="Proteomes" id="UP000633365"/>
    </source>
</evidence>
<dbReference type="SMART" id="SM00292">
    <property type="entry name" value="BRCT"/>
    <property type="match status" value="1"/>
</dbReference>
<keyword evidence="10 15" id="KW-0520">NAD</keyword>
<feature type="domain" description="BRCT" evidence="17">
    <location>
        <begin position="582"/>
        <end position="663"/>
    </location>
</feature>
<comment type="similarity">
    <text evidence="14 15">Belongs to the NAD-dependent DNA ligase family. LigA subfamily.</text>
</comment>
<feature type="binding site" evidence="15">
    <location>
        <position position="285"/>
    </location>
    <ligand>
        <name>NAD(+)</name>
        <dbReference type="ChEBI" id="CHEBI:57540"/>
    </ligand>
</feature>
<evidence type="ECO:0000256" key="8">
    <source>
        <dbReference type="ARBA" id="ARBA00022833"/>
    </source>
</evidence>
<feature type="active site" description="N6-AMP-lysine intermediate" evidence="15">
    <location>
        <position position="114"/>
    </location>
</feature>
<organism evidence="18 19">
    <name type="scientific">Ruminococcus difficilis</name>
    <dbReference type="NCBI Taxonomy" id="2763069"/>
    <lineage>
        <taxon>Bacteria</taxon>
        <taxon>Bacillati</taxon>
        <taxon>Bacillota</taxon>
        <taxon>Clostridia</taxon>
        <taxon>Eubacteriales</taxon>
        <taxon>Oscillospiraceae</taxon>
        <taxon>Ruminococcus</taxon>
    </lineage>
</organism>
<protein>
    <recommendedName>
        <fullName evidence="3 15">DNA ligase</fullName>
        <ecNumber evidence="2 15">6.5.1.2</ecNumber>
    </recommendedName>
    <alternativeName>
        <fullName evidence="15">Polydeoxyribonucleotide synthase [NAD(+)]</fullName>
    </alternativeName>
</protein>
<dbReference type="Pfam" id="PF01653">
    <property type="entry name" value="DNA_ligase_aden"/>
    <property type="match status" value="1"/>
</dbReference>
<feature type="binding site" evidence="15">
    <location>
        <position position="309"/>
    </location>
    <ligand>
        <name>NAD(+)</name>
        <dbReference type="ChEBI" id="CHEBI:57540"/>
    </ligand>
</feature>
<evidence type="ECO:0000256" key="12">
    <source>
        <dbReference type="ARBA" id="ARBA00023211"/>
    </source>
</evidence>
<evidence type="ECO:0000256" key="13">
    <source>
        <dbReference type="ARBA" id="ARBA00034005"/>
    </source>
</evidence>
<dbReference type="Pfam" id="PF12826">
    <property type="entry name" value="HHH_2"/>
    <property type="match status" value="1"/>
</dbReference>
<dbReference type="SUPFAM" id="SSF52113">
    <property type="entry name" value="BRCT domain"/>
    <property type="match status" value="1"/>
</dbReference>
<keyword evidence="11 15" id="KW-0234">DNA repair</keyword>
<dbReference type="FunFam" id="3.30.470.30:FF:000001">
    <property type="entry name" value="DNA ligase"/>
    <property type="match status" value="1"/>
</dbReference>
<feature type="binding site" evidence="15">
    <location>
        <position position="404"/>
    </location>
    <ligand>
        <name>Zn(2+)</name>
        <dbReference type="ChEBI" id="CHEBI:29105"/>
    </ligand>
</feature>
<dbReference type="Pfam" id="PF03120">
    <property type="entry name" value="OB_DNA_ligase"/>
    <property type="match status" value="1"/>
</dbReference>
<dbReference type="InterPro" id="IPR001357">
    <property type="entry name" value="BRCT_dom"/>
</dbReference>
<dbReference type="NCBIfam" id="NF005932">
    <property type="entry name" value="PRK07956.1"/>
    <property type="match status" value="1"/>
</dbReference>
<feature type="binding site" evidence="15">
    <location>
        <position position="424"/>
    </location>
    <ligand>
        <name>Zn(2+)</name>
        <dbReference type="ChEBI" id="CHEBI:29105"/>
    </ligand>
</feature>
<dbReference type="FunFam" id="2.40.50.140:FF:000012">
    <property type="entry name" value="DNA ligase"/>
    <property type="match status" value="1"/>
</dbReference>
<dbReference type="FunFam" id="1.10.150.20:FF:000006">
    <property type="entry name" value="DNA ligase"/>
    <property type="match status" value="1"/>
</dbReference>
<dbReference type="EMBL" id="JAEQMG010000041">
    <property type="protein sequence ID" value="MBK6087780.1"/>
    <property type="molecule type" value="Genomic_DNA"/>
</dbReference>
<dbReference type="InterPro" id="IPR004150">
    <property type="entry name" value="NAD_DNA_ligase_OB"/>
</dbReference>
<feature type="binding site" evidence="15">
    <location>
        <position position="170"/>
    </location>
    <ligand>
        <name>NAD(+)</name>
        <dbReference type="ChEBI" id="CHEBI:57540"/>
    </ligand>
</feature>
<feature type="binding site" evidence="15">
    <location>
        <begin position="83"/>
        <end position="84"/>
    </location>
    <ligand>
        <name>NAD(+)</name>
        <dbReference type="ChEBI" id="CHEBI:57540"/>
    </ligand>
</feature>
<dbReference type="HAMAP" id="MF_01588">
    <property type="entry name" value="DNA_ligase_A"/>
    <property type="match status" value="1"/>
</dbReference>
<sequence>MNFDEAKSKIAQLTKELNYHNDRYYNQDDPEISDYEYDAMLRDLENLEAEYPELIAPDSPTQKVGGSKGEKFSSVVHTVPMESLHDSFSADEIRDFDRRVREVVAEPEYVVEPKFDGLSVSCEYKNGVFVRGSTRGDGVTGEDVTDNLMTIKSLPKRLKNAPAFLEVRGEVYMSVATFEKLVAEQENNGEKPFKNPRNAAAGSLRQKDSKITAKRNLDIFVFNIQAMEGYAVTTHVQSLDYLTELGFPTAFYHSYTDIDDVLDEIDRIDKSRGELPCDIDGAVVKLNNLADRELLGSTAKYPRWAEAYKYPPEEKETELLDIEINVGRTGAITPVGIFKPVLLAGTTVSRATLHNEDFIRELGVSIGDTVKIRKAGEIIPEVLSVVKHTEGADPYTLPEYCPSCGSRLVKEEGEAAIRCTNTECPAQLLRHLIHFVSRDAMDIDGLGPSSLEQLMNAGLITTFTDLYQLKAEDVAKLDRMGDKSADNLIRAIDNSKHAEINRLVYALGIRHIGEKAAKLLCEHFLSIDKLFDASVEEIAAIDGFGEIMAQSVYDYFHLEGTAHLIAQLKELGVEMKPLEKKEKTGGFIGKTFVLTGTLPTMSRKEASLLIEQNGGKTSSSVSKKTDFVLAGEDAGSKLTKAQSLGVTIISEAELLEMIQQNNK</sequence>
<dbReference type="FunFam" id="1.10.150.20:FF:000007">
    <property type="entry name" value="DNA ligase"/>
    <property type="match status" value="1"/>
</dbReference>
<feature type="binding site" evidence="15">
    <location>
        <position position="419"/>
    </location>
    <ligand>
        <name>Zn(2+)</name>
        <dbReference type="ChEBI" id="CHEBI:29105"/>
    </ligand>
</feature>
<feature type="binding site" evidence="15">
    <location>
        <position position="401"/>
    </location>
    <ligand>
        <name>Zn(2+)</name>
        <dbReference type="ChEBI" id="CHEBI:29105"/>
    </ligand>
</feature>
<dbReference type="Proteomes" id="UP000633365">
    <property type="component" value="Unassembled WGS sequence"/>
</dbReference>
<dbReference type="InterPro" id="IPR013839">
    <property type="entry name" value="DNAligase_adenylation"/>
</dbReference>
<gene>
    <name evidence="15 18" type="primary">ligA</name>
    <name evidence="18" type="ORF">JKK62_03775</name>
</gene>
<dbReference type="PROSITE" id="PS50172">
    <property type="entry name" value="BRCT"/>
    <property type="match status" value="1"/>
</dbReference>
<dbReference type="GO" id="GO:0005829">
    <property type="term" value="C:cytosol"/>
    <property type="evidence" value="ECO:0007669"/>
    <property type="project" value="TreeGrafter"/>
</dbReference>
<dbReference type="GO" id="GO:0046872">
    <property type="term" value="F:metal ion binding"/>
    <property type="evidence" value="ECO:0007669"/>
    <property type="project" value="UniProtKB-KW"/>
</dbReference>
<evidence type="ECO:0000256" key="16">
    <source>
        <dbReference type="RuleBase" id="RU000618"/>
    </source>
</evidence>
<dbReference type="Pfam" id="PF00533">
    <property type="entry name" value="BRCT"/>
    <property type="match status" value="1"/>
</dbReference>
<evidence type="ECO:0000313" key="18">
    <source>
        <dbReference type="EMBL" id="MBK6087780.1"/>
    </source>
</evidence>
<dbReference type="Gene3D" id="3.30.470.30">
    <property type="entry name" value="DNA ligase/mRNA capping enzyme"/>
    <property type="match status" value="1"/>
</dbReference>
<keyword evidence="12 15" id="KW-0464">Manganese</keyword>
<evidence type="ECO:0000256" key="15">
    <source>
        <dbReference type="HAMAP-Rule" id="MF_01588"/>
    </source>
</evidence>
<dbReference type="Gene3D" id="1.10.287.610">
    <property type="entry name" value="Helix hairpin bin"/>
    <property type="match status" value="1"/>
</dbReference>
<feature type="binding site" evidence="15">
    <location>
        <position position="112"/>
    </location>
    <ligand>
        <name>NAD(+)</name>
        <dbReference type="ChEBI" id="CHEBI:57540"/>
    </ligand>
</feature>
<dbReference type="Pfam" id="PF03119">
    <property type="entry name" value="DNA_ligase_ZBD"/>
    <property type="match status" value="1"/>
</dbReference>
<evidence type="ECO:0000256" key="3">
    <source>
        <dbReference type="ARBA" id="ARBA00013308"/>
    </source>
</evidence>
<evidence type="ECO:0000256" key="11">
    <source>
        <dbReference type="ARBA" id="ARBA00023204"/>
    </source>
</evidence>
<feature type="binding site" evidence="15">
    <location>
        <position position="135"/>
    </location>
    <ligand>
        <name>NAD(+)</name>
        <dbReference type="ChEBI" id="CHEBI:57540"/>
    </ligand>
</feature>
<dbReference type="PANTHER" id="PTHR23389">
    <property type="entry name" value="CHROMOSOME TRANSMISSION FIDELITY FACTOR 18"/>
    <property type="match status" value="1"/>
</dbReference>
<dbReference type="Gene3D" id="2.40.50.140">
    <property type="entry name" value="Nucleic acid-binding proteins"/>
    <property type="match status" value="1"/>
</dbReference>
<evidence type="ECO:0000256" key="14">
    <source>
        <dbReference type="ARBA" id="ARBA00060881"/>
    </source>
</evidence>
<dbReference type="SUPFAM" id="SSF56091">
    <property type="entry name" value="DNA ligase/mRNA capping enzyme, catalytic domain"/>
    <property type="match status" value="1"/>
</dbReference>
<comment type="function">
    <text evidence="1 15">DNA ligase that catalyzes the formation of phosphodiester linkages between 5'-phosphoryl and 3'-hydroxyl groups in double-stranded DNA using NAD as a coenzyme and as the energy source for the reaction. It is essential for DNA replication and repair of damaged DNA.</text>
</comment>
<reference evidence="18" key="1">
    <citation type="submission" date="2021-01" db="EMBL/GenBank/DDBJ databases">
        <title>Genome public.</title>
        <authorList>
            <person name="Liu C."/>
            <person name="Sun Q."/>
        </authorList>
    </citation>
    <scope>NUCLEOTIDE SEQUENCE</scope>
    <source>
        <strain evidence="18">M6</strain>
    </source>
</reference>
<dbReference type="CDD" id="cd17748">
    <property type="entry name" value="BRCT_DNA_ligase_like"/>
    <property type="match status" value="1"/>
</dbReference>
<feature type="binding site" evidence="15">
    <location>
        <begin position="34"/>
        <end position="38"/>
    </location>
    <ligand>
        <name>NAD(+)</name>
        <dbReference type="ChEBI" id="CHEBI:57540"/>
    </ligand>
</feature>
<evidence type="ECO:0000256" key="7">
    <source>
        <dbReference type="ARBA" id="ARBA00022763"/>
    </source>
</evidence>
<dbReference type="InterPro" id="IPR010994">
    <property type="entry name" value="RuvA_2-like"/>
</dbReference>
<evidence type="ECO:0000256" key="1">
    <source>
        <dbReference type="ARBA" id="ARBA00004067"/>
    </source>
</evidence>
<evidence type="ECO:0000256" key="9">
    <source>
        <dbReference type="ARBA" id="ARBA00022842"/>
    </source>
</evidence>
<evidence type="ECO:0000259" key="17">
    <source>
        <dbReference type="PROSITE" id="PS50172"/>
    </source>
</evidence>
<dbReference type="PROSITE" id="PS01056">
    <property type="entry name" value="DNA_LIGASE_N2"/>
    <property type="match status" value="1"/>
</dbReference>
<dbReference type="Gene3D" id="1.10.150.20">
    <property type="entry name" value="5' to 3' exonuclease, C-terminal subdomain"/>
    <property type="match status" value="2"/>
</dbReference>
<dbReference type="GO" id="GO:0006281">
    <property type="term" value="P:DNA repair"/>
    <property type="evidence" value="ECO:0007669"/>
    <property type="project" value="UniProtKB-KW"/>
</dbReference>
<proteinExistence type="inferred from homology"/>
<dbReference type="InterPro" id="IPR033136">
    <property type="entry name" value="DNA_ligase_CS"/>
</dbReference>
<evidence type="ECO:0000256" key="2">
    <source>
        <dbReference type="ARBA" id="ARBA00012722"/>
    </source>
</evidence>
<dbReference type="Pfam" id="PF14520">
    <property type="entry name" value="HHH_5"/>
    <property type="match status" value="1"/>
</dbReference>
<dbReference type="PROSITE" id="PS01055">
    <property type="entry name" value="DNA_LIGASE_N1"/>
    <property type="match status" value="1"/>
</dbReference>
<dbReference type="SUPFAM" id="SSF47781">
    <property type="entry name" value="RuvA domain 2-like"/>
    <property type="match status" value="1"/>
</dbReference>
<dbReference type="PIRSF" id="PIRSF001604">
    <property type="entry name" value="LigA"/>
    <property type="match status" value="1"/>
</dbReference>
<dbReference type="NCBIfam" id="TIGR00575">
    <property type="entry name" value="dnlj"/>
    <property type="match status" value="1"/>
</dbReference>